<feature type="region of interest" description="Disordered" evidence="1">
    <location>
        <begin position="1"/>
        <end position="32"/>
    </location>
</feature>
<dbReference type="AlphaFoldDB" id="A0AAD7LUF2"/>
<gene>
    <name evidence="3" type="ORF">O6P43_014302</name>
</gene>
<dbReference type="EMBL" id="JARAOO010000006">
    <property type="protein sequence ID" value="KAJ7964494.1"/>
    <property type="molecule type" value="Genomic_DNA"/>
</dbReference>
<protein>
    <submittedName>
        <fullName evidence="3">DELLA protein RGA</fullName>
    </submittedName>
</protein>
<evidence type="ECO:0000313" key="3">
    <source>
        <dbReference type="EMBL" id="KAJ7964494.1"/>
    </source>
</evidence>
<dbReference type="Pfam" id="PF12041">
    <property type="entry name" value="DELLA"/>
    <property type="match status" value="1"/>
</dbReference>
<feature type="compositionally biased region" description="Gly residues" evidence="1">
    <location>
        <begin position="10"/>
        <end position="19"/>
    </location>
</feature>
<accession>A0AAD7LUF2</accession>
<name>A0AAD7LUF2_QUISA</name>
<keyword evidence="4" id="KW-1185">Reference proteome</keyword>
<organism evidence="3 4">
    <name type="scientific">Quillaja saponaria</name>
    <name type="common">Soap bark tree</name>
    <dbReference type="NCBI Taxonomy" id="32244"/>
    <lineage>
        <taxon>Eukaryota</taxon>
        <taxon>Viridiplantae</taxon>
        <taxon>Streptophyta</taxon>
        <taxon>Embryophyta</taxon>
        <taxon>Tracheophyta</taxon>
        <taxon>Spermatophyta</taxon>
        <taxon>Magnoliopsida</taxon>
        <taxon>eudicotyledons</taxon>
        <taxon>Gunneridae</taxon>
        <taxon>Pentapetalae</taxon>
        <taxon>rosids</taxon>
        <taxon>fabids</taxon>
        <taxon>Fabales</taxon>
        <taxon>Quillajaceae</taxon>
        <taxon>Quillaja</taxon>
    </lineage>
</organism>
<dbReference type="SMART" id="SM01129">
    <property type="entry name" value="DELLA"/>
    <property type="match status" value="1"/>
</dbReference>
<reference evidence="3" key="1">
    <citation type="journal article" date="2023" name="Science">
        <title>Elucidation of the pathway for biosynthesis of saponin adjuvants from the soapbark tree.</title>
        <authorList>
            <person name="Reed J."/>
            <person name="Orme A."/>
            <person name="El-Demerdash A."/>
            <person name="Owen C."/>
            <person name="Martin L.B.B."/>
            <person name="Misra R.C."/>
            <person name="Kikuchi S."/>
            <person name="Rejzek M."/>
            <person name="Martin A.C."/>
            <person name="Harkess A."/>
            <person name="Leebens-Mack J."/>
            <person name="Louveau T."/>
            <person name="Stephenson M.J."/>
            <person name="Osbourn A."/>
        </authorList>
    </citation>
    <scope>NUCLEOTIDE SEQUENCE</scope>
    <source>
        <strain evidence="3">S10</strain>
    </source>
</reference>
<evidence type="ECO:0000256" key="1">
    <source>
        <dbReference type="SAM" id="MobiDB-lite"/>
    </source>
</evidence>
<dbReference type="KEGG" id="qsa:O6P43_014302"/>
<dbReference type="Gene3D" id="1.10.10.1290">
    <property type="entry name" value="Transcriptional regulator DELLA, N-terminal domain"/>
    <property type="match status" value="1"/>
</dbReference>
<dbReference type="InterPro" id="IPR021914">
    <property type="entry name" value="TF_DELLA_N"/>
</dbReference>
<evidence type="ECO:0000313" key="4">
    <source>
        <dbReference type="Proteomes" id="UP001163823"/>
    </source>
</evidence>
<dbReference type="Proteomes" id="UP001163823">
    <property type="component" value="Chromosome 6"/>
</dbReference>
<feature type="domain" description="Transcriptional factor DELLA N-terminal" evidence="2">
    <location>
        <begin position="47"/>
        <end position="75"/>
    </location>
</feature>
<comment type="caution">
    <text evidence="3">The sequence shown here is derived from an EMBL/GenBank/DDBJ whole genome shotgun (WGS) entry which is preliminary data.</text>
</comment>
<sequence>MKRDHQESYGGSGYGGSSGSVGKAECSSMSTGKAKMWDNEQDAGGMDELLAVLGYKVRSSDMADVAQKLEQLEMISLVGFRACFLSSTNSPTNLNDPVLAPAESSTIPRRQIENQSRIYNDDSEYDLRAIPGVAAYPPNEPTSETENSRKRLKISIGSNSSPSAIGESAWDRDRANVKFVTVGDRRISRDCDRANTASCPG</sequence>
<evidence type="ECO:0000259" key="2">
    <source>
        <dbReference type="Pfam" id="PF12041"/>
    </source>
</evidence>
<proteinExistence type="predicted"/>
<dbReference type="InterPro" id="IPR038088">
    <property type="entry name" value="DELLA_N_sf"/>
</dbReference>